<dbReference type="GeneID" id="19299564"/>
<accession>S7PUL4</accession>
<dbReference type="RefSeq" id="XP_007870518.1">
    <property type="nucleotide sequence ID" value="XM_007872327.1"/>
</dbReference>
<dbReference type="Proteomes" id="UP000030669">
    <property type="component" value="Unassembled WGS sequence"/>
</dbReference>
<dbReference type="KEGG" id="gtr:GLOTRDRAFT_112550"/>
<evidence type="ECO:0000313" key="1">
    <source>
        <dbReference type="EMBL" id="EPQ51078.1"/>
    </source>
</evidence>
<reference evidence="1 2" key="1">
    <citation type="journal article" date="2012" name="Science">
        <title>The Paleozoic origin of enzymatic lignin decomposition reconstructed from 31 fungal genomes.</title>
        <authorList>
            <person name="Floudas D."/>
            <person name="Binder M."/>
            <person name="Riley R."/>
            <person name="Barry K."/>
            <person name="Blanchette R.A."/>
            <person name="Henrissat B."/>
            <person name="Martinez A.T."/>
            <person name="Otillar R."/>
            <person name="Spatafora J.W."/>
            <person name="Yadav J.S."/>
            <person name="Aerts A."/>
            <person name="Benoit I."/>
            <person name="Boyd A."/>
            <person name="Carlson A."/>
            <person name="Copeland A."/>
            <person name="Coutinho P.M."/>
            <person name="de Vries R.P."/>
            <person name="Ferreira P."/>
            <person name="Findley K."/>
            <person name="Foster B."/>
            <person name="Gaskell J."/>
            <person name="Glotzer D."/>
            <person name="Gorecki P."/>
            <person name="Heitman J."/>
            <person name="Hesse C."/>
            <person name="Hori C."/>
            <person name="Igarashi K."/>
            <person name="Jurgens J.A."/>
            <person name="Kallen N."/>
            <person name="Kersten P."/>
            <person name="Kohler A."/>
            <person name="Kuees U."/>
            <person name="Kumar T.K.A."/>
            <person name="Kuo A."/>
            <person name="LaButti K."/>
            <person name="Larrondo L.F."/>
            <person name="Lindquist E."/>
            <person name="Ling A."/>
            <person name="Lombard V."/>
            <person name="Lucas S."/>
            <person name="Lundell T."/>
            <person name="Martin R."/>
            <person name="McLaughlin D.J."/>
            <person name="Morgenstern I."/>
            <person name="Morin E."/>
            <person name="Murat C."/>
            <person name="Nagy L.G."/>
            <person name="Nolan M."/>
            <person name="Ohm R.A."/>
            <person name="Patyshakuliyeva A."/>
            <person name="Rokas A."/>
            <person name="Ruiz-Duenas F.J."/>
            <person name="Sabat G."/>
            <person name="Salamov A."/>
            <person name="Samejima M."/>
            <person name="Schmutz J."/>
            <person name="Slot J.C."/>
            <person name="St John F."/>
            <person name="Stenlid J."/>
            <person name="Sun H."/>
            <person name="Sun S."/>
            <person name="Syed K."/>
            <person name="Tsang A."/>
            <person name="Wiebenga A."/>
            <person name="Young D."/>
            <person name="Pisabarro A."/>
            <person name="Eastwood D.C."/>
            <person name="Martin F."/>
            <person name="Cullen D."/>
            <person name="Grigoriev I.V."/>
            <person name="Hibbett D.S."/>
        </authorList>
    </citation>
    <scope>NUCLEOTIDE SEQUENCE [LARGE SCALE GENOMIC DNA]</scope>
    <source>
        <strain evidence="1 2">ATCC 11539</strain>
    </source>
</reference>
<protein>
    <submittedName>
        <fullName evidence="1">Uncharacterized protein</fullName>
    </submittedName>
</protein>
<dbReference type="AlphaFoldDB" id="S7PUL4"/>
<sequence>MPPLLSFRGLVFALGSGYAPTELLLHFRRRLLDHSLTLIHSHTPYASPLITVYPSHLHSRYACFSFGYCMPCVINTHPCIIHLRLLACLLRNLDVQFLRVLTMIVHDGDPQRRQNVYLQQ</sequence>
<keyword evidence="2" id="KW-1185">Reference proteome</keyword>
<proteinExistence type="predicted"/>
<gene>
    <name evidence="1" type="ORF">GLOTRDRAFT_112550</name>
</gene>
<dbReference type="HOGENOM" id="CLU_2049932_0_0_1"/>
<evidence type="ECO:0000313" key="2">
    <source>
        <dbReference type="Proteomes" id="UP000030669"/>
    </source>
</evidence>
<dbReference type="EMBL" id="KB469312">
    <property type="protein sequence ID" value="EPQ51078.1"/>
    <property type="molecule type" value="Genomic_DNA"/>
</dbReference>
<organism evidence="1 2">
    <name type="scientific">Gloeophyllum trabeum (strain ATCC 11539 / FP-39264 / Madison 617)</name>
    <name type="common">Brown rot fungus</name>
    <dbReference type="NCBI Taxonomy" id="670483"/>
    <lineage>
        <taxon>Eukaryota</taxon>
        <taxon>Fungi</taxon>
        <taxon>Dikarya</taxon>
        <taxon>Basidiomycota</taxon>
        <taxon>Agaricomycotina</taxon>
        <taxon>Agaricomycetes</taxon>
        <taxon>Gloeophyllales</taxon>
        <taxon>Gloeophyllaceae</taxon>
        <taxon>Gloeophyllum</taxon>
    </lineage>
</organism>
<name>S7PUL4_GLOTA</name>